<keyword evidence="3" id="KW-1185">Reference proteome</keyword>
<dbReference type="OrthoDB" id="275336at2"/>
<dbReference type="InterPro" id="IPR000182">
    <property type="entry name" value="GNAT_dom"/>
</dbReference>
<feature type="domain" description="N-acetyltransferase" evidence="1">
    <location>
        <begin position="33"/>
        <end position="177"/>
    </location>
</feature>
<dbReference type="CDD" id="cd04301">
    <property type="entry name" value="NAT_SF"/>
    <property type="match status" value="1"/>
</dbReference>
<dbReference type="SUPFAM" id="SSF55729">
    <property type="entry name" value="Acyl-CoA N-acyltransferases (Nat)"/>
    <property type="match status" value="1"/>
</dbReference>
<dbReference type="Gene3D" id="3.40.630.30">
    <property type="match status" value="1"/>
</dbReference>
<keyword evidence="2" id="KW-0808">Transferase</keyword>
<dbReference type="RefSeq" id="WP_093248094.1">
    <property type="nucleotide sequence ID" value="NZ_FNQM01000001.1"/>
</dbReference>
<evidence type="ECO:0000313" key="2">
    <source>
        <dbReference type="EMBL" id="SDZ82833.1"/>
    </source>
</evidence>
<organism evidence="2 3">
    <name type="scientific">Rubrimonas cliftonensis</name>
    <dbReference type="NCBI Taxonomy" id="89524"/>
    <lineage>
        <taxon>Bacteria</taxon>
        <taxon>Pseudomonadati</taxon>
        <taxon>Pseudomonadota</taxon>
        <taxon>Alphaproteobacteria</taxon>
        <taxon>Rhodobacterales</taxon>
        <taxon>Paracoccaceae</taxon>
        <taxon>Rubrimonas</taxon>
    </lineage>
</organism>
<gene>
    <name evidence="2" type="ORF">SAMN05444370_101551</name>
</gene>
<proteinExistence type="predicted"/>
<dbReference type="AlphaFoldDB" id="A0A1H3W6W0"/>
<dbReference type="Pfam" id="PF00583">
    <property type="entry name" value="Acetyltransf_1"/>
    <property type="match status" value="1"/>
</dbReference>
<dbReference type="GO" id="GO:0016747">
    <property type="term" value="F:acyltransferase activity, transferring groups other than amino-acyl groups"/>
    <property type="evidence" value="ECO:0007669"/>
    <property type="project" value="InterPro"/>
</dbReference>
<dbReference type="EMBL" id="FNQM01000001">
    <property type="protein sequence ID" value="SDZ82833.1"/>
    <property type="molecule type" value="Genomic_DNA"/>
</dbReference>
<dbReference type="STRING" id="89524.SAMN05444370_101551"/>
<reference evidence="2 3" key="1">
    <citation type="submission" date="2016-10" db="EMBL/GenBank/DDBJ databases">
        <authorList>
            <person name="de Groot N.N."/>
        </authorList>
    </citation>
    <scope>NUCLEOTIDE SEQUENCE [LARGE SCALE GENOMIC DNA]</scope>
    <source>
        <strain evidence="2 3">DSM 15345</strain>
    </source>
</reference>
<accession>A0A1H3W6W0</accession>
<name>A0A1H3W6W0_9RHOB</name>
<evidence type="ECO:0000259" key="1">
    <source>
        <dbReference type="PROSITE" id="PS51186"/>
    </source>
</evidence>
<protein>
    <submittedName>
        <fullName evidence="2">Acetyltransferase (GNAT) domain-containing protein</fullName>
    </submittedName>
</protein>
<dbReference type="Proteomes" id="UP000198703">
    <property type="component" value="Unassembled WGS sequence"/>
</dbReference>
<dbReference type="PROSITE" id="PS51186">
    <property type="entry name" value="GNAT"/>
    <property type="match status" value="1"/>
</dbReference>
<sequence length="177" mass="20318">MTVARLRYTVTWLEMDGRPERPRARPPLLRGLSLLRADGPPTHYFRYLYDTVGRDHHWTDLHGAPEEDLAAFLQDEAVRLHVAYVTGWPAGFIMLDFRDPRLCDISYFGLAPEMIGRGLGDWLLGEGVHMAWAEPIERLTVNTCSLDHPHALPTYQKWGFRPVRREERERDAVLGGG</sequence>
<dbReference type="InterPro" id="IPR016181">
    <property type="entry name" value="Acyl_CoA_acyltransferase"/>
</dbReference>
<evidence type="ECO:0000313" key="3">
    <source>
        <dbReference type="Proteomes" id="UP000198703"/>
    </source>
</evidence>